<organism evidence="1">
    <name type="scientific">Singulisphaera sp. Ch08</name>
    <dbReference type="NCBI Taxonomy" id="3120278"/>
    <lineage>
        <taxon>Bacteria</taxon>
        <taxon>Pseudomonadati</taxon>
        <taxon>Planctomycetota</taxon>
        <taxon>Planctomycetia</taxon>
        <taxon>Isosphaerales</taxon>
        <taxon>Isosphaeraceae</taxon>
        <taxon>Singulisphaera</taxon>
    </lineage>
</organism>
<gene>
    <name evidence="1" type="ORF">V5E97_03915</name>
</gene>
<dbReference type="EMBL" id="CP155447">
    <property type="protein sequence ID" value="XBH05177.1"/>
    <property type="molecule type" value="Genomic_DNA"/>
</dbReference>
<dbReference type="AlphaFoldDB" id="A0AAU7CJR7"/>
<protein>
    <submittedName>
        <fullName evidence="1">Uncharacterized protein</fullName>
    </submittedName>
</protein>
<proteinExistence type="predicted"/>
<name>A0AAU7CJR7_9BACT</name>
<dbReference type="RefSeq" id="WP_406697982.1">
    <property type="nucleotide sequence ID" value="NZ_CP155447.1"/>
</dbReference>
<evidence type="ECO:0000313" key="1">
    <source>
        <dbReference type="EMBL" id="XBH05177.1"/>
    </source>
</evidence>
<sequence>MSHGLTLSEPSYFFERMIGGWTVGSVLCATRCGFRHRRSPGDRRRAFAIRMDHEPATNLVASAGMPMTIDQVVVLRDQVDLSRFTGWEFVTRNT</sequence>
<reference evidence="1" key="1">
    <citation type="submission" date="2024-05" db="EMBL/GenBank/DDBJ databases">
        <title>Planctomycetes of the genus Singulisphaera possess chitinolytic capabilities.</title>
        <authorList>
            <person name="Ivanova A."/>
        </authorList>
    </citation>
    <scope>NUCLEOTIDE SEQUENCE</scope>
    <source>
        <strain evidence="1">Ch08T</strain>
    </source>
</reference>
<accession>A0AAU7CJR7</accession>